<feature type="transmembrane region" description="Helical" evidence="7">
    <location>
        <begin position="724"/>
        <end position="745"/>
    </location>
</feature>
<keyword evidence="2" id="KW-0813">Transport</keyword>
<keyword evidence="3 7" id="KW-0812">Transmembrane</keyword>
<dbReference type="InterPro" id="IPR036259">
    <property type="entry name" value="MFS_trans_sf"/>
</dbReference>
<dbReference type="PANTHER" id="PTHR23506:SF26">
    <property type="entry name" value="MFS-TYPE TRANSPORTER SLC18B1"/>
    <property type="match status" value="1"/>
</dbReference>
<dbReference type="InterPro" id="IPR011701">
    <property type="entry name" value="MFS"/>
</dbReference>
<evidence type="ECO:0000256" key="6">
    <source>
        <dbReference type="SAM" id="MobiDB-lite"/>
    </source>
</evidence>
<evidence type="ECO:0000259" key="8">
    <source>
        <dbReference type="PROSITE" id="PS50850"/>
    </source>
</evidence>
<evidence type="ECO:0000256" key="2">
    <source>
        <dbReference type="ARBA" id="ARBA00022448"/>
    </source>
</evidence>
<feature type="transmembrane region" description="Helical" evidence="7">
    <location>
        <begin position="406"/>
        <end position="426"/>
    </location>
</feature>
<feature type="transmembrane region" description="Helical" evidence="7">
    <location>
        <begin position="49"/>
        <end position="66"/>
    </location>
</feature>
<dbReference type="PROSITE" id="PS50850">
    <property type="entry name" value="MFS"/>
    <property type="match status" value="1"/>
</dbReference>
<comment type="subcellular location">
    <subcellularLocation>
        <location evidence="1">Membrane</location>
        <topology evidence="1">Multi-pass membrane protein</topology>
    </subcellularLocation>
</comment>
<feature type="transmembrane region" description="Helical" evidence="7">
    <location>
        <begin position="86"/>
        <end position="109"/>
    </location>
</feature>
<feature type="compositionally biased region" description="Basic residues" evidence="6">
    <location>
        <begin position="885"/>
        <end position="896"/>
    </location>
</feature>
<feature type="transmembrane region" description="Helical" evidence="7">
    <location>
        <begin position="129"/>
        <end position="155"/>
    </location>
</feature>
<dbReference type="AlphaFoldDB" id="A0AAF5DGW4"/>
<dbReference type="WBParaSite" id="TCONS_00011489.p1">
    <property type="protein sequence ID" value="TCONS_00011489.p1"/>
    <property type="gene ID" value="XLOC_005945"/>
</dbReference>
<evidence type="ECO:0000256" key="5">
    <source>
        <dbReference type="ARBA" id="ARBA00023136"/>
    </source>
</evidence>
<feature type="transmembrane region" description="Helical" evidence="7">
    <location>
        <begin position="683"/>
        <end position="703"/>
    </location>
</feature>
<evidence type="ECO:0000313" key="9">
    <source>
        <dbReference type="Proteomes" id="UP000035681"/>
    </source>
</evidence>
<evidence type="ECO:0000256" key="7">
    <source>
        <dbReference type="SAM" id="Phobius"/>
    </source>
</evidence>
<sequence length="928" mass="106326">NTMFVIEMIWIAIQIISYSLYLLIIVYICKKKDSQNVRHSYDASLRIHLSANFIINIIQFLSMIFYQKIPYWNGDNYWFLDNKIVYQLYPTIFFGPIVSSVLGNIIVIFNRFFGIMYPLIYKNKWNNNVCYIIIILQIIIPILLYPYTFISNVILLHDPSLNRNFFDIEDQFSRIASNITLFSVVILSTIISLILNLIIWVKYKKFFEAKVKVQDIVQKFSYFIYTIILNISLFIFTIQQFIRFESIFNNDQTQRNNLSLWIFYMLPFITSFQPYYLMLCSKSLRNDIFHLLGISFFVDRYFPRSFFNKSTTIVNRTMPNKKWIPSKKNNKNNKNIIKYLNKNITLKNYKNMEYTNTNHKSFGTFQLKEWIIFIILILSNIVCPMTFSCISPFFDDIALSKDVSLSSAGIIFAIFNFGGFVVAPFTGKLIPIFGVRKMFTFGMGFLSLGTMLFSLTNLINNGTWFFIVTMLLRLLQSIGNAMMFTTTYAIASKDFSSIMSTVLGSIETGAGIGYTVGPIIGGYLYQYVGYPCPFLVLGGIAGISSLIAFFFITSNDNDKNLQPSINDNTNMNKENHLTWFEVIKIKDVWCVVFTVFMVGVLFSFHDSTLAIGCKQFNLEPSNVGLLFLCLGGLYAIFAPILGFVIDKYPIINILFVIGYILETIAFVCMGPVPFFNYKPSVELFAICLTTMGFACSMLFVPSFKQAMDIVVKENNFSDTLETSSIVSAIFGSSFSLGAFIGPLIGSSLVQSLGYRDAISVFALIIFISTILFIVVYLLPRIYKKLTHKHKYATKFGRLLKPKEKPLNFKPLPNAAARTSLFPAPSRWSLCFHTIPLSDPIKKPLWRVTGGNEEGVEGEGDRGEGEKKKGGEEEEERGEEEEERKSTKKKKERKRTIKREEKGFKRISVILASFLYFVYAQYANNVSTC</sequence>
<feature type="transmembrane region" description="Helical" evidence="7">
    <location>
        <begin position="438"/>
        <end position="459"/>
    </location>
</feature>
<feature type="transmembrane region" description="Helical" evidence="7">
    <location>
        <begin position="222"/>
        <end position="241"/>
    </location>
</feature>
<feature type="transmembrane region" description="Helical" evidence="7">
    <location>
        <begin position="588"/>
        <end position="605"/>
    </location>
</feature>
<dbReference type="PANTHER" id="PTHR23506">
    <property type="entry name" value="GH10249P"/>
    <property type="match status" value="1"/>
</dbReference>
<feature type="transmembrane region" description="Helical" evidence="7">
    <location>
        <begin position="534"/>
        <end position="552"/>
    </location>
</feature>
<evidence type="ECO:0000256" key="4">
    <source>
        <dbReference type="ARBA" id="ARBA00022989"/>
    </source>
</evidence>
<dbReference type="Gene3D" id="1.20.1250.20">
    <property type="entry name" value="MFS general substrate transporter like domains"/>
    <property type="match status" value="2"/>
</dbReference>
<feature type="transmembrane region" description="Helical" evidence="7">
    <location>
        <begin position="652"/>
        <end position="677"/>
    </location>
</feature>
<dbReference type="InterPro" id="IPR050930">
    <property type="entry name" value="MFS_Vesicular_Transporter"/>
</dbReference>
<feature type="region of interest" description="Disordered" evidence="6">
    <location>
        <begin position="850"/>
        <end position="896"/>
    </location>
</feature>
<keyword evidence="5 7" id="KW-0472">Membrane</keyword>
<organism evidence="9 10">
    <name type="scientific">Strongyloides stercoralis</name>
    <name type="common">Threadworm</name>
    <dbReference type="NCBI Taxonomy" id="6248"/>
    <lineage>
        <taxon>Eukaryota</taxon>
        <taxon>Metazoa</taxon>
        <taxon>Ecdysozoa</taxon>
        <taxon>Nematoda</taxon>
        <taxon>Chromadorea</taxon>
        <taxon>Rhabditida</taxon>
        <taxon>Tylenchina</taxon>
        <taxon>Panagrolaimomorpha</taxon>
        <taxon>Strongyloidoidea</taxon>
        <taxon>Strongyloididae</taxon>
        <taxon>Strongyloides</taxon>
    </lineage>
</organism>
<keyword evidence="9" id="KW-1185">Reference proteome</keyword>
<keyword evidence="4 7" id="KW-1133">Transmembrane helix</keyword>
<dbReference type="GO" id="GO:0022857">
    <property type="term" value="F:transmembrane transporter activity"/>
    <property type="evidence" value="ECO:0007669"/>
    <property type="project" value="InterPro"/>
</dbReference>
<evidence type="ECO:0000256" key="3">
    <source>
        <dbReference type="ARBA" id="ARBA00022692"/>
    </source>
</evidence>
<feature type="transmembrane region" description="Helical" evidence="7">
    <location>
        <begin position="902"/>
        <end position="921"/>
    </location>
</feature>
<feature type="transmembrane region" description="Helical" evidence="7">
    <location>
        <begin position="757"/>
        <end position="778"/>
    </location>
</feature>
<dbReference type="GO" id="GO:0016020">
    <property type="term" value="C:membrane"/>
    <property type="evidence" value="ECO:0007669"/>
    <property type="project" value="UniProtKB-SubCell"/>
</dbReference>
<reference evidence="10" key="1">
    <citation type="submission" date="2024-02" db="UniProtKB">
        <authorList>
            <consortium name="WormBaseParasite"/>
        </authorList>
    </citation>
    <scope>IDENTIFICATION</scope>
</reference>
<feature type="transmembrane region" description="Helical" evidence="7">
    <location>
        <begin position="625"/>
        <end position="645"/>
    </location>
</feature>
<dbReference type="Proteomes" id="UP000035681">
    <property type="component" value="Unplaced"/>
</dbReference>
<feature type="compositionally biased region" description="Basic and acidic residues" evidence="6">
    <location>
        <begin position="858"/>
        <end position="870"/>
    </location>
</feature>
<evidence type="ECO:0000313" key="10">
    <source>
        <dbReference type="WBParaSite" id="TCONS_00011489.p1"/>
    </source>
</evidence>
<proteinExistence type="predicted"/>
<dbReference type="Pfam" id="PF07690">
    <property type="entry name" value="MFS_1"/>
    <property type="match status" value="1"/>
</dbReference>
<feature type="transmembrane region" description="Helical" evidence="7">
    <location>
        <begin position="261"/>
        <end position="279"/>
    </location>
</feature>
<feature type="compositionally biased region" description="Acidic residues" evidence="6">
    <location>
        <begin position="871"/>
        <end position="881"/>
    </location>
</feature>
<evidence type="ECO:0000256" key="1">
    <source>
        <dbReference type="ARBA" id="ARBA00004141"/>
    </source>
</evidence>
<feature type="transmembrane region" description="Helical" evidence="7">
    <location>
        <begin position="502"/>
        <end position="528"/>
    </location>
</feature>
<feature type="transmembrane region" description="Helical" evidence="7">
    <location>
        <begin position="175"/>
        <end position="201"/>
    </location>
</feature>
<dbReference type="InterPro" id="IPR020846">
    <property type="entry name" value="MFS_dom"/>
</dbReference>
<name>A0AAF5DGW4_STRER</name>
<feature type="transmembrane region" description="Helical" evidence="7">
    <location>
        <begin position="465"/>
        <end position="490"/>
    </location>
</feature>
<feature type="domain" description="Major facilitator superfamily (MFS) profile" evidence="8">
    <location>
        <begin position="372"/>
        <end position="783"/>
    </location>
</feature>
<dbReference type="SUPFAM" id="SSF103473">
    <property type="entry name" value="MFS general substrate transporter"/>
    <property type="match status" value="1"/>
</dbReference>
<protein>
    <submittedName>
        <fullName evidence="10">Serpentine receptor class gamma</fullName>
    </submittedName>
</protein>
<feature type="transmembrane region" description="Helical" evidence="7">
    <location>
        <begin position="6"/>
        <end position="28"/>
    </location>
</feature>
<accession>A0AAF5DGW4</accession>
<dbReference type="Gene3D" id="1.20.1070.10">
    <property type="entry name" value="Rhodopsin 7-helix transmembrane proteins"/>
    <property type="match status" value="1"/>
</dbReference>
<feature type="transmembrane region" description="Helical" evidence="7">
    <location>
        <begin position="370"/>
        <end position="394"/>
    </location>
</feature>